<keyword evidence="3" id="KW-0282">Flagellum</keyword>
<dbReference type="OrthoDB" id="280334at2"/>
<accession>A0A323TCR9</accession>
<dbReference type="Pfam" id="PF03963">
    <property type="entry name" value="FlgD"/>
    <property type="match status" value="1"/>
</dbReference>
<dbReference type="Proteomes" id="UP000248214">
    <property type="component" value="Unassembled WGS sequence"/>
</dbReference>
<evidence type="ECO:0000256" key="2">
    <source>
        <dbReference type="ARBA" id="ARBA00022795"/>
    </source>
</evidence>
<dbReference type="EMBL" id="PDOD01000002">
    <property type="protein sequence ID" value="PYZ93142.1"/>
    <property type="molecule type" value="Genomic_DNA"/>
</dbReference>
<organism evidence="3 4">
    <name type="scientific">Salipaludibacillus keqinensis</name>
    <dbReference type="NCBI Taxonomy" id="2045207"/>
    <lineage>
        <taxon>Bacteria</taxon>
        <taxon>Bacillati</taxon>
        <taxon>Bacillota</taxon>
        <taxon>Bacilli</taxon>
        <taxon>Bacillales</taxon>
        <taxon>Bacillaceae</taxon>
    </lineage>
</organism>
<sequence>MNNHVTESLYHADYMQKQKDKGVGNQDLDKDAFMKILLTQLQNQDPMNPMEDKEFIAQMAQFSSLEQMTNMNENIQKFIERQTQTDFVSHSDLIGKKVEWNKTVTDKDGDKQTNSTEGIVTSVVFKDGQAKLVIDGETKVAAKDLLSVTNP</sequence>
<protein>
    <submittedName>
        <fullName evidence="3">Flagellar hook assembly protein FlgD</fullName>
    </submittedName>
</protein>
<keyword evidence="3" id="KW-0966">Cell projection</keyword>
<keyword evidence="3" id="KW-0969">Cilium</keyword>
<dbReference type="AlphaFoldDB" id="A0A323TCR9"/>
<reference evidence="3 4" key="1">
    <citation type="submission" date="2017-10" db="EMBL/GenBank/DDBJ databases">
        <title>Bacillus sp. nov., a halophilic bacterium isolated from a Keqin Lake.</title>
        <authorList>
            <person name="Wang H."/>
        </authorList>
    </citation>
    <scope>NUCLEOTIDE SEQUENCE [LARGE SCALE GENOMIC DNA]</scope>
    <source>
        <strain evidence="3 4">KQ-12</strain>
    </source>
</reference>
<evidence type="ECO:0000256" key="1">
    <source>
        <dbReference type="ARBA" id="ARBA00010577"/>
    </source>
</evidence>
<keyword evidence="4" id="KW-1185">Reference proteome</keyword>
<dbReference type="GO" id="GO:0044781">
    <property type="term" value="P:bacterial-type flagellum organization"/>
    <property type="evidence" value="ECO:0007669"/>
    <property type="project" value="UniProtKB-KW"/>
</dbReference>
<dbReference type="InterPro" id="IPR005648">
    <property type="entry name" value="FlgD"/>
</dbReference>
<comment type="caution">
    <text evidence="3">The sequence shown here is derived from an EMBL/GenBank/DDBJ whole genome shotgun (WGS) entry which is preliminary data.</text>
</comment>
<dbReference type="NCBIfam" id="NF007197">
    <property type="entry name" value="PRK09618.1"/>
    <property type="match status" value="1"/>
</dbReference>
<evidence type="ECO:0000313" key="3">
    <source>
        <dbReference type="EMBL" id="PYZ93142.1"/>
    </source>
</evidence>
<gene>
    <name evidence="3" type="ORF">CR194_08050</name>
</gene>
<evidence type="ECO:0000313" key="4">
    <source>
        <dbReference type="Proteomes" id="UP000248214"/>
    </source>
</evidence>
<proteinExistence type="inferred from homology"/>
<keyword evidence="2" id="KW-1005">Bacterial flagellum biogenesis</keyword>
<name>A0A323TCR9_9BACI</name>
<comment type="similarity">
    <text evidence="1">Belongs to the FlgD family.</text>
</comment>